<feature type="domain" description="HTH myb-type" evidence="5">
    <location>
        <begin position="247"/>
        <end position="304"/>
    </location>
</feature>
<comment type="caution">
    <text evidence="6">The sequence shown here is derived from an EMBL/GenBank/DDBJ whole genome shotgun (WGS) entry which is preliminary data.</text>
</comment>
<dbReference type="EMBL" id="SDOX01000095">
    <property type="protein sequence ID" value="TFJ82784.1"/>
    <property type="molecule type" value="Genomic_DNA"/>
</dbReference>
<dbReference type="FunFam" id="1.10.10.60:FF:000010">
    <property type="entry name" value="Transcriptional activator Myb isoform A"/>
    <property type="match status" value="1"/>
</dbReference>
<proteinExistence type="predicted"/>
<name>A0A4D9CW01_9STRA</name>
<keyword evidence="1" id="KW-0677">Repeat</keyword>
<dbReference type="OrthoDB" id="2143914at2759"/>
<organism evidence="6 7">
    <name type="scientific">Nannochloropsis salina CCMP1776</name>
    <dbReference type="NCBI Taxonomy" id="1027361"/>
    <lineage>
        <taxon>Eukaryota</taxon>
        <taxon>Sar</taxon>
        <taxon>Stramenopiles</taxon>
        <taxon>Ochrophyta</taxon>
        <taxon>Eustigmatophyceae</taxon>
        <taxon>Eustigmatales</taxon>
        <taxon>Monodopsidaceae</taxon>
        <taxon>Microchloropsis</taxon>
        <taxon>Microchloropsis salina</taxon>
    </lineage>
</organism>
<reference evidence="6 7" key="1">
    <citation type="submission" date="2019-01" db="EMBL/GenBank/DDBJ databases">
        <title>Nuclear Genome Assembly of the Microalgal Biofuel strain Nannochloropsis salina CCMP1776.</title>
        <authorList>
            <person name="Hovde B."/>
        </authorList>
    </citation>
    <scope>NUCLEOTIDE SEQUENCE [LARGE SCALE GENOMIC DNA]</scope>
    <source>
        <strain evidence="6 7">CCMP1776</strain>
    </source>
</reference>
<dbReference type="Gene3D" id="1.10.10.60">
    <property type="entry name" value="Homeodomain-like"/>
    <property type="match status" value="3"/>
</dbReference>
<accession>A0A4D9CW01</accession>
<dbReference type="GO" id="GO:0000978">
    <property type="term" value="F:RNA polymerase II cis-regulatory region sequence-specific DNA binding"/>
    <property type="evidence" value="ECO:0007669"/>
    <property type="project" value="TreeGrafter"/>
</dbReference>
<feature type="compositionally biased region" description="Low complexity" evidence="3">
    <location>
        <begin position="101"/>
        <end position="114"/>
    </location>
</feature>
<sequence length="346" mass="38468">MISSLYLPGGRKDDEVAGAYDVNMGGIPGAGDPLQTHYSTFHHHMPRDAYTQPQYTSHPFEVDEGFCVAMDKDVSGTKEEDTYMYSTTGQRSFQPDFAAAPSSSTFPCSLSFSTQTVPQSASHPSPMDLSGGQQQSRRQGGRSDGGRPSPVGVPDTDEDTDTAAGSMKGPILEVLSKSIPIPKNYTAPKKPRKQPVASVKWTAEEDERLREVVAAQGAKNWRRVAEILDCPGRTDVSCQHRWNKVLRPGLKRGAWTEEEDAVVKKMVIATGLEEIRWSVVADACPGRMGKQCRERWFNHLDPDINRAEWSPEEDRILYETHLVFGNRWTEIAKFVPGRTENAVKNR</sequence>
<evidence type="ECO:0000256" key="3">
    <source>
        <dbReference type="SAM" id="MobiDB-lite"/>
    </source>
</evidence>
<feature type="domain" description="Myb-like" evidence="4">
    <location>
        <begin position="193"/>
        <end position="246"/>
    </location>
</feature>
<dbReference type="PROSITE" id="PS51294">
    <property type="entry name" value="HTH_MYB"/>
    <property type="match status" value="3"/>
</dbReference>
<dbReference type="PANTHER" id="PTHR45614">
    <property type="entry name" value="MYB PROTEIN-RELATED"/>
    <property type="match status" value="1"/>
</dbReference>
<dbReference type="SUPFAM" id="SSF46689">
    <property type="entry name" value="Homeodomain-like"/>
    <property type="match status" value="2"/>
</dbReference>
<gene>
    <name evidence="6" type="ORF">NSK_005977</name>
</gene>
<evidence type="ECO:0000256" key="2">
    <source>
        <dbReference type="ARBA" id="ARBA00023125"/>
    </source>
</evidence>
<dbReference type="InterPro" id="IPR009057">
    <property type="entry name" value="Homeodomain-like_sf"/>
</dbReference>
<feature type="domain" description="HTH myb-type" evidence="5">
    <location>
        <begin position="305"/>
        <end position="346"/>
    </location>
</feature>
<dbReference type="Pfam" id="PF13921">
    <property type="entry name" value="Myb_DNA-bind_6"/>
    <property type="match status" value="1"/>
</dbReference>
<keyword evidence="2" id="KW-0238">DNA-binding</keyword>
<dbReference type="SMART" id="SM00717">
    <property type="entry name" value="SANT"/>
    <property type="match status" value="3"/>
</dbReference>
<dbReference type="CDD" id="cd00167">
    <property type="entry name" value="SANT"/>
    <property type="match status" value="3"/>
</dbReference>
<dbReference type="InterPro" id="IPR017930">
    <property type="entry name" value="Myb_dom"/>
</dbReference>
<dbReference type="InterPro" id="IPR001005">
    <property type="entry name" value="SANT/Myb"/>
</dbReference>
<dbReference type="PANTHER" id="PTHR45614:SF25">
    <property type="entry name" value="MYB PROTEIN"/>
    <property type="match status" value="1"/>
</dbReference>
<dbReference type="Proteomes" id="UP000355283">
    <property type="component" value="Unassembled WGS sequence"/>
</dbReference>
<feature type="region of interest" description="Disordered" evidence="3">
    <location>
        <begin position="96"/>
        <end position="171"/>
    </location>
</feature>
<keyword evidence="7" id="KW-1185">Reference proteome</keyword>
<dbReference type="InterPro" id="IPR050560">
    <property type="entry name" value="MYB_TF"/>
</dbReference>
<dbReference type="GO" id="GO:0005634">
    <property type="term" value="C:nucleus"/>
    <property type="evidence" value="ECO:0007669"/>
    <property type="project" value="TreeGrafter"/>
</dbReference>
<dbReference type="PROSITE" id="PS50090">
    <property type="entry name" value="MYB_LIKE"/>
    <property type="match status" value="3"/>
</dbReference>
<evidence type="ECO:0000256" key="1">
    <source>
        <dbReference type="ARBA" id="ARBA00022737"/>
    </source>
</evidence>
<feature type="domain" description="Myb-like" evidence="4">
    <location>
        <begin position="247"/>
        <end position="300"/>
    </location>
</feature>
<evidence type="ECO:0000313" key="6">
    <source>
        <dbReference type="EMBL" id="TFJ82784.1"/>
    </source>
</evidence>
<dbReference type="GO" id="GO:0000981">
    <property type="term" value="F:DNA-binding transcription factor activity, RNA polymerase II-specific"/>
    <property type="evidence" value="ECO:0007669"/>
    <property type="project" value="TreeGrafter"/>
</dbReference>
<feature type="domain" description="Myb-like" evidence="4">
    <location>
        <begin position="301"/>
        <end position="346"/>
    </location>
</feature>
<protein>
    <submittedName>
        <fullName evidence="6">Uncharacterized protein</fullName>
    </submittedName>
</protein>
<evidence type="ECO:0000259" key="4">
    <source>
        <dbReference type="PROSITE" id="PS50090"/>
    </source>
</evidence>
<dbReference type="Pfam" id="PF00249">
    <property type="entry name" value="Myb_DNA-binding"/>
    <property type="match status" value="1"/>
</dbReference>
<evidence type="ECO:0000313" key="7">
    <source>
        <dbReference type="Proteomes" id="UP000355283"/>
    </source>
</evidence>
<feature type="domain" description="HTH myb-type" evidence="5">
    <location>
        <begin position="193"/>
        <end position="246"/>
    </location>
</feature>
<evidence type="ECO:0000259" key="5">
    <source>
        <dbReference type="PROSITE" id="PS51294"/>
    </source>
</evidence>
<dbReference type="AlphaFoldDB" id="A0A4D9CW01"/>